<proteinExistence type="predicted"/>
<protein>
    <submittedName>
        <fullName evidence="7">TonB family protein</fullName>
    </submittedName>
</protein>
<feature type="domain" description="TonB C-terminal" evidence="6">
    <location>
        <begin position="242"/>
        <end position="334"/>
    </location>
</feature>
<dbReference type="RefSeq" id="WP_166691225.1">
    <property type="nucleotide sequence ID" value="NZ_WAEL01000002.1"/>
</dbReference>
<gene>
    <name evidence="7" type="ORF">F7231_05550</name>
</gene>
<dbReference type="NCBIfam" id="TIGR01352">
    <property type="entry name" value="tonB_Cterm"/>
    <property type="match status" value="1"/>
</dbReference>
<evidence type="ECO:0000256" key="1">
    <source>
        <dbReference type="ARBA" id="ARBA00004167"/>
    </source>
</evidence>
<evidence type="ECO:0000256" key="3">
    <source>
        <dbReference type="ARBA" id="ARBA00022989"/>
    </source>
</evidence>
<evidence type="ECO:0000256" key="2">
    <source>
        <dbReference type="ARBA" id="ARBA00022692"/>
    </source>
</evidence>
<evidence type="ECO:0000256" key="5">
    <source>
        <dbReference type="SAM" id="SignalP"/>
    </source>
</evidence>
<accession>A0ABX0QCD7</accession>
<dbReference type="Gene3D" id="3.30.1150.10">
    <property type="match status" value="1"/>
</dbReference>
<keyword evidence="2" id="KW-0812">Transmembrane</keyword>
<reference evidence="8" key="1">
    <citation type="submission" date="2019-09" db="EMBL/GenBank/DDBJ databases">
        <authorList>
            <person name="Jung D.-H."/>
        </authorList>
    </citation>
    <scope>NUCLEOTIDE SEQUENCE [LARGE SCALE GENOMIC DNA]</scope>
    <source>
        <strain evidence="8">JA-25</strain>
    </source>
</reference>
<dbReference type="InterPro" id="IPR037682">
    <property type="entry name" value="TonB_C"/>
</dbReference>
<feature type="chain" id="PRO_5046954115" evidence="5">
    <location>
        <begin position="21"/>
        <end position="378"/>
    </location>
</feature>
<evidence type="ECO:0000256" key="4">
    <source>
        <dbReference type="ARBA" id="ARBA00023136"/>
    </source>
</evidence>
<dbReference type="Pfam" id="PF03544">
    <property type="entry name" value="TonB_C"/>
    <property type="match status" value="1"/>
</dbReference>
<keyword evidence="4" id="KW-0472">Membrane</keyword>
<reference evidence="8" key="2">
    <citation type="submission" date="2023-07" db="EMBL/GenBank/DDBJ databases">
        <authorList>
            <person name="Jung D.-H."/>
        </authorList>
    </citation>
    <scope>NUCLEOTIDE SEQUENCE [LARGE SCALE GENOMIC DNA]</scope>
    <source>
        <strain evidence="8">JA-25</strain>
    </source>
</reference>
<sequence>MGRFIVLLVLLISGVHASLAQCVVSKDVYGQIVTTCEVYESGSSTAPSHKQETYLGSPFLTYPAWQMGRVQIEPGGKEITCELAYDLVANEVLCHFEANSSLTRLTPYAFTIGGLTFVRQLSSLSAGMAKRYTTVLYEGPTKLTKSIASRLIPTLTTNGYDKRSVFAGYYQQKETYYIQKGDAQPELTDLDEASLLKTLHGRQTPLATNASTKQLPISEAIRLVMVYDAASAVANRTKPALSADALFNQQLTKELVYPNQAWLAGVYGRVYVGFTINEQGQIGDVATLSPENVGYGLDKAAKRALQQTGTLKPAYQGRYVLPVAFTYDHTQDTRDAYLPVNLLTPERYADRVLLTEFVVPIKVAKPVSTIREVWGFYK</sequence>
<evidence type="ECO:0000313" key="8">
    <source>
        <dbReference type="Proteomes" id="UP000606008"/>
    </source>
</evidence>
<organism evidence="7 8">
    <name type="scientific">Fibrivirga algicola</name>
    <dbReference type="NCBI Taxonomy" id="2950420"/>
    <lineage>
        <taxon>Bacteria</taxon>
        <taxon>Pseudomonadati</taxon>
        <taxon>Bacteroidota</taxon>
        <taxon>Cytophagia</taxon>
        <taxon>Cytophagales</taxon>
        <taxon>Spirosomataceae</taxon>
        <taxon>Fibrivirga</taxon>
    </lineage>
</organism>
<dbReference type="EMBL" id="WAEL01000002">
    <property type="protein sequence ID" value="NID09627.1"/>
    <property type="molecule type" value="Genomic_DNA"/>
</dbReference>
<dbReference type="SUPFAM" id="SSF74653">
    <property type="entry name" value="TolA/TonB C-terminal domain"/>
    <property type="match status" value="1"/>
</dbReference>
<keyword evidence="5" id="KW-0732">Signal</keyword>
<comment type="subcellular location">
    <subcellularLocation>
        <location evidence="1">Membrane</location>
        <topology evidence="1">Single-pass membrane protein</topology>
    </subcellularLocation>
</comment>
<dbReference type="PROSITE" id="PS52015">
    <property type="entry name" value="TONB_CTD"/>
    <property type="match status" value="1"/>
</dbReference>
<keyword evidence="3" id="KW-1133">Transmembrane helix</keyword>
<dbReference type="Proteomes" id="UP000606008">
    <property type="component" value="Unassembled WGS sequence"/>
</dbReference>
<evidence type="ECO:0000313" key="7">
    <source>
        <dbReference type="EMBL" id="NID09627.1"/>
    </source>
</evidence>
<comment type="caution">
    <text evidence="7">The sequence shown here is derived from an EMBL/GenBank/DDBJ whole genome shotgun (WGS) entry which is preliminary data.</text>
</comment>
<keyword evidence="8" id="KW-1185">Reference proteome</keyword>
<feature type="signal peptide" evidence="5">
    <location>
        <begin position="1"/>
        <end position="20"/>
    </location>
</feature>
<dbReference type="InterPro" id="IPR006260">
    <property type="entry name" value="TonB/TolA_C"/>
</dbReference>
<evidence type="ECO:0000259" key="6">
    <source>
        <dbReference type="PROSITE" id="PS52015"/>
    </source>
</evidence>
<name>A0ABX0QCD7_9BACT</name>